<reference evidence="1" key="2">
    <citation type="submission" date="2015-06" db="UniProtKB">
        <authorList>
            <consortium name="EnsemblPlants"/>
        </authorList>
    </citation>
    <scope>IDENTIFICATION</scope>
    <source>
        <strain evidence="1">cv. Heinz 1706</strain>
    </source>
</reference>
<organism evidence="1">
    <name type="scientific">Solanum lycopersicum</name>
    <name type="common">Tomato</name>
    <name type="synonym">Lycopersicon esculentum</name>
    <dbReference type="NCBI Taxonomy" id="4081"/>
    <lineage>
        <taxon>Eukaryota</taxon>
        <taxon>Viridiplantae</taxon>
        <taxon>Streptophyta</taxon>
        <taxon>Embryophyta</taxon>
        <taxon>Tracheophyta</taxon>
        <taxon>Spermatophyta</taxon>
        <taxon>Magnoliopsida</taxon>
        <taxon>eudicotyledons</taxon>
        <taxon>Gunneridae</taxon>
        <taxon>Pentapetalae</taxon>
        <taxon>asterids</taxon>
        <taxon>lamiids</taxon>
        <taxon>Solanales</taxon>
        <taxon>Solanaceae</taxon>
        <taxon>Solanoideae</taxon>
        <taxon>Solaneae</taxon>
        <taxon>Solanum</taxon>
        <taxon>Solanum subgen. Lycopersicon</taxon>
    </lineage>
</organism>
<dbReference type="eggNOG" id="KOG4443">
    <property type="taxonomic scope" value="Eukaryota"/>
</dbReference>
<evidence type="ECO:0000313" key="1">
    <source>
        <dbReference type="EnsemblPlants" id="Solyc08g041740.1.1"/>
    </source>
</evidence>
<dbReference type="AlphaFoldDB" id="K4CK35"/>
<proteinExistence type="predicted"/>
<dbReference type="Gramene" id="Solyc08g041740.1.1">
    <property type="protein sequence ID" value="Solyc08g041740.1.1"/>
    <property type="gene ID" value="Solyc08g041740.1"/>
</dbReference>
<dbReference type="InParanoid" id="K4CK35"/>
<name>K4CK35_SOLLC</name>
<accession>K4CK35</accession>
<dbReference type="EnsemblPlants" id="Solyc08g041740.1.1">
    <property type="protein sequence ID" value="Solyc08g041740.1.1"/>
    <property type="gene ID" value="Solyc08g041740.1"/>
</dbReference>
<dbReference type="PaxDb" id="4081-Solyc08g041740.1.1"/>
<keyword evidence="2" id="KW-1185">Reference proteome</keyword>
<dbReference type="Proteomes" id="UP000004994">
    <property type="component" value="Chromosome 8"/>
</dbReference>
<sequence length="118" mass="13364">MDTGVTIAHWPKLFFQKLGIKTTEDHGGWDWPFPIILVQILRTQDLKISKSLGISSSLLQMDGSSVFSSVELRLGHPSQQSKKLGSLATQTFEYHYIVKPIKYQQPLFPEPLMHKGLV</sequence>
<protein>
    <submittedName>
        <fullName evidence="1">Uncharacterized protein</fullName>
    </submittedName>
</protein>
<reference evidence="1" key="1">
    <citation type="journal article" date="2012" name="Nature">
        <title>The tomato genome sequence provides insights into fleshy fruit evolution.</title>
        <authorList>
            <consortium name="Tomato Genome Consortium"/>
        </authorList>
    </citation>
    <scope>NUCLEOTIDE SEQUENCE [LARGE SCALE GENOMIC DNA]</scope>
    <source>
        <strain evidence="1">cv. Heinz 1706</strain>
    </source>
</reference>
<evidence type="ECO:0000313" key="2">
    <source>
        <dbReference type="Proteomes" id="UP000004994"/>
    </source>
</evidence>
<dbReference type="HOGENOM" id="CLU_2077222_0_0_1"/>